<name>A0A182FWL2_ANOAL</name>
<reference evidence="1" key="2">
    <citation type="submission" date="2022-08" db="UniProtKB">
        <authorList>
            <consortium name="EnsemblMetazoa"/>
        </authorList>
    </citation>
    <scope>IDENTIFICATION</scope>
    <source>
        <strain evidence="1">STECLA/ALBI9_A</strain>
    </source>
</reference>
<dbReference type="AlphaFoldDB" id="A0A182FWL2"/>
<evidence type="ECO:0000313" key="1">
    <source>
        <dbReference type="EnsemblMetazoa" id="AALB014055-PB"/>
    </source>
</evidence>
<organism evidence="1 2">
    <name type="scientific">Anopheles albimanus</name>
    <name type="common">New world malaria mosquito</name>
    <dbReference type="NCBI Taxonomy" id="7167"/>
    <lineage>
        <taxon>Eukaryota</taxon>
        <taxon>Metazoa</taxon>
        <taxon>Ecdysozoa</taxon>
        <taxon>Arthropoda</taxon>
        <taxon>Hexapoda</taxon>
        <taxon>Insecta</taxon>
        <taxon>Pterygota</taxon>
        <taxon>Neoptera</taxon>
        <taxon>Endopterygota</taxon>
        <taxon>Diptera</taxon>
        <taxon>Nematocera</taxon>
        <taxon>Culicoidea</taxon>
        <taxon>Culicidae</taxon>
        <taxon>Anophelinae</taxon>
        <taxon>Anopheles</taxon>
    </lineage>
</organism>
<dbReference type="Proteomes" id="UP000069272">
    <property type="component" value="Chromosome 2L"/>
</dbReference>
<keyword evidence="2" id="KW-1185">Reference proteome</keyword>
<reference evidence="1 2" key="1">
    <citation type="journal article" date="2017" name="G3 (Bethesda)">
        <title>The Physical Genome Mapping of Anopheles albimanus Corrected Scaffold Misassemblies and Identified Interarm Rearrangements in Genus Anopheles.</title>
        <authorList>
            <person name="Artemov G.N."/>
            <person name="Peery A.N."/>
            <person name="Jiang X."/>
            <person name="Tu Z."/>
            <person name="Stegniy V.N."/>
            <person name="Sharakhova M.V."/>
            <person name="Sharakhov I.V."/>
        </authorList>
    </citation>
    <scope>NUCLEOTIDE SEQUENCE [LARGE SCALE GENOMIC DNA]</scope>
    <source>
        <strain evidence="1 2">ALBI9_A</strain>
    </source>
</reference>
<proteinExistence type="predicted"/>
<accession>A0A182FWL2</accession>
<dbReference type="VEuPathDB" id="VectorBase:AALB014055"/>
<dbReference type="EnsemblMetazoa" id="AALB014055-RB">
    <property type="protein sequence ID" value="AALB014055-PB"/>
    <property type="gene ID" value="AALB014055"/>
</dbReference>
<evidence type="ECO:0000313" key="2">
    <source>
        <dbReference type="Proteomes" id="UP000069272"/>
    </source>
</evidence>
<sequence>MQRIEPPVPLPAGMIVKV</sequence>
<protein>
    <submittedName>
        <fullName evidence="1">Uncharacterized protein</fullName>
    </submittedName>
</protein>